<dbReference type="InterPro" id="IPR013096">
    <property type="entry name" value="Cupin_2"/>
</dbReference>
<dbReference type="SUPFAM" id="SSF51182">
    <property type="entry name" value="RmlC-like cupins"/>
    <property type="match status" value="1"/>
</dbReference>
<dbReference type="RefSeq" id="WP_231487970.1">
    <property type="nucleotide sequence ID" value="NZ_BAAAZO010000012.1"/>
</dbReference>
<dbReference type="PANTHER" id="PTHR36440:SF1">
    <property type="entry name" value="PUTATIVE (AFU_ORTHOLOGUE AFUA_8G07350)-RELATED"/>
    <property type="match status" value="1"/>
</dbReference>
<dbReference type="Pfam" id="PF07883">
    <property type="entry name" value="Cupin_2"/>
    <property type="match status" value="1"/>
</dbReference>
<dbReference type="EMBL" id="BAAAZO010000012">
    <property type="protein sequence ID" value="GAA3635100.1"/>
    <property type="molecule type" value="Genomic_DNA"/>
</dbReference>
<reference evidence="3" key="1">
    <citation type="journal article" date="2019" name="Int. J. Syst. Evol. Microbiol.">
        <title>The Global Catalogue of Microorganisms (GCM) 10K type strain sequencing project: providing services to taxonomists for standard genome sequencing and annotation.</title>
        <authorList>
            <consortium name="The Broad Institute Genomics Platform"/>
            <consortium name="The Broad Institute Genome Sequencing Center for Infectious Disease"/>
            <person name="Wu L."/>
            <person name="Ma J."/>
        </authorList>
    </citation>
    <scope>NUCLEOTIDE SEQUENCE [LARGE SCALE GENOMIC DNA]</scope>
    <source>
        <strain evidence="3">JCM 16902</strain>
    </source>
</reference>
<dbReference type="Proteomes" id="UP001501074">
    <property type="component" value="Unassembled WGS sequence"/>
</dbReference>
<dbReference type="InterPro" id="IPR014710">
    <property type="entry name" value="RmlC-like_jellyroll"/>
</dbReference>
<protein>
    <recommendedName>
        <fullName evidence="1">Cupin type-2 domain-containing protein</fullName>
    </recommendedName>
</protein>
<accession>A0ABP7ALZ1</accession>
<evidence type="ECO:0000259" key="1">
    <source>
        <dbReference type="Pfam" id="PF07883"/>
    </source>
</evidence>
<sequence>MTLEFTQRATGGDSPFALPGSPVPYFLEAGEGERAHLFDQLFTVLLSGDETEGQFGVFTMEAPRGEAIPVHSHADVHEIFYVLDGKVRVIIEDLDGTRHDKVLATGDFGYVPAGRKHSFRVESHRARTLGVNTGGFERFFAAAGERTEARMPPVVPLIPSREQLGAAAQEFRNEFHHGVHLHD</sequence>
<name>A0ABP7ALZ1_9ACTN</name>
<feature type="domain" description="Cupin type-2" evidence="1">
    <location>
        <begin position="59"/>
        <end position="124"/>
    </location>
</feature>
<dbReference type="PANTHER" id="PTHR36440">
    <property type="entry name" value="PUTATIVE (AFU_ORTHOLOGUE AFUA_8G07350)-RELATED"/>
    <property type="match status" value="1"/>
</dbReference>
<evidence type="ECO:0000313" key="3">
    <source>
        <dbReference type="Proteomes" id="UP001501074"/>
    </source>
</evidence>
<proteinExistence type="predicted"/>
<evidence type="ECO:0000313" key="2">
    <source>
        <dbReference type="EMBL" id="GAA3635100.1"/>
    </source>
</evidence>
<organism evidence="2 3">
    <name type="scientific">Kineosporia mesophila</name>
    <dbReference type="NCBI Taxonomy" id="566012"/>
    <lineage>
        <taxon>Bacteria</taxon>
        <taxon>Bacillati</taxon>
        <taxon>Actinomycetota</taxon>
        <taxon>Actinomycetes</taxon>
        <taxon>Kineosporiales</taxon>
        <taxon>Kineosporiaceae</taxon>
        <taxon>Kineosporia</taxon>
    </lineage>
</organism>
<dbReference type="CDD" id="cd02215">
    <property type="entry name" value="cupin_QDO_N_C"/>
    <property type="match status" value="1"/>
</dbReference>
<dbReference type="Gene3D" id="2.60.120.10">
    <property type="entry name" value="Jelly Rolls"/>
    <property type="match status" value="1"/>
</dbReference>
<dbReference type="InterPro" id="IPR053146">
    <property type="entry name" value="QDO-like"/>
</dbReference>
<gene>
    <name evidence="2" type="ORF">GCM10022223_61860</name>
</gene>
<keyword evidence="3" id="KW-1185">Reference proteome</keyword>
<comment type="caution">
    <text evidence="2">The sequence shown here is derived from an EMBL/GenBank/DDBJ whole genome shotgun (WGS) entry which is preliminary data.</text>
</comment>
<dbReference type="InterPro" id="IPR011051">
    <property type="entry name" value="RmlC_Cupin_sf"/>
</dbReference>